<sequence length="92" mass="10461">MWLSDLYFENLREIEFFSSLQTFSFVYKPTNPGQAGQQLPTTGQTLPTTGQQLPRTGDCQNVFHLILGFLLVALVSFLSWVKLGKKFGKEMK</sequence>
<keyword evidence="1" id="KW-1133">Transmembrane helix</keyword>
<keyword evidence="3" id="KW-1185">Reference proteome</keyword>
<keyword evidence="1" id="KW-0812">Transmembrane</keyword>
<evidence type="ECO:0000256" key="1">
    <source>
        <dbReference type="SAM" id="Phobius"/>
    </source>
</evidence>
<name>A0A224X0N0_9LACT</name>
<organism evidence="2 3">
    <name type="scientific">Pseudolactococcus reticulitermitis</name>
    <dbReference type="NCBI Taxonomy" id="2025039"/>
    <lineage>
        <taxon>Bacteria</taxon>
        <taxon>Bacillati</taxon>
        <taxon>Bacillota</taxon>
        <taxon>Bacilli</taxon>
        <taxon>Lactobacillales</taxon>
        <taxon>Streptococcaceae</taxon>
        <taxon>Pseudolactococcus</taxon>
    </lineage>
</organism>
<proteinExistence type="predicted"/>
<dbReference type="Proteomes" id="UP000218689">
    <property type="component" value="Unassembled WGS sequence"/>
</dbReference>
<evidence type="ECO:0000313" key="2">
    <source>
        <dbReference type="EMBL" id="GAX47799.1"/>
    </source>
</evidence>
<dbReference type="AlphaFoldDB" id="A0A224X0N0"/>
<evidence type="ECO:0000313" key="3">
    <source>
        <dbReference type="Proteomes" id="UP000218689"/>
    </source>
</evidence>
<gene>
    <name evidence="2" type="ORF">RsY01_1403</name>
</gene>
<feature type="transmembrane region" description="Helical" evidence="1">
    <location>
        <begin position="62"/>
        <end position="83"/>
    </location>
</feature>
<protein>
    <submittedName>
        <fullName evidence="2">Uncharacterized protein</fullName>
    </submittedName>
</protein>
<dbReference type="EMBL" id="BEDT01000003">
    <property type="protein sequence ID" value="GAX47799.1"/>
    <property type="molecule type" value="Genomic_DNA"/>
</dbReference>
<keyword evidence="1" id="KW-0472">Membrane</keyword>
<dbReference type="RefSeq" id="WP_094784842.1">
    <property type="nucleotide sequence ID" value="NZ_BEDT01000003.1"/>
</dbReference>
<reference evidence="3" key="1">
    <citation type="submission" date="2017-08" db="EMBL/GenBank/DDBJ databases">
        <title>Draft genome sequence of Lactococcus sp. strain Rs-Y01, isolated from the gut of the lower termite Reticulitermes speratus.</title>
        <authorList>
            <person name="Ohkuma M."/>
            <person name="Yuki M."/>
        </authorList>
    </citation>
    <scope>NUCLEOTIDE SEQUENCE [LARGE SCALE GENOMIC DNA]</scope>
    <source>
        <strain evidence="3">Rs-Y01</strain>
    </source>
</reference>
<accession>A0A224X0N0</accession>
<dbReference type="OrthoDB" id="10019547at2"/>
<comment type="caution">
    <text evidence="2">The sequence shown here is derived from an EMBL/GenBank/DDBJ whole genome shotgun (WGS) entry which is preliminary data.</text>
</comment>